<dbReference type="Pfam" id="PF01984">
    <property type="entry name" value="dsDNA_bind"/>
    <property type="match status" value="1"/>
</dbReference>
<dbReference type="GO" id="GO:0005829">
    <property type="term" value="C:cytosol"/>
    <property type="evidence" value="ECO:0007669"/>
    <property type="project" value="TreeGrafter"/>
</dbReference>
<comment type="similarity">
    <text evidence="1">Belongs to the PDCD5 family.</text>
</comment>
<evidence type="ECO:0000256" key="2">
    <source>
        <dbReference type="SAM" id="MobiDB-lite"/>
    </source>
</evidence>
<protein>
    <recommendedName>
        <fullName evidence="5">Programmed cell death protein 5</fullName>
    </recommendedName>
</protein>
<sequence length="87" mass="9895">MEEMRRSMVRRSCESRVSRITLVKPQKARGVEDLLIRMARGGQLRQKVGETELRDLLGQIADSQPAAKKITYSRRVSADDSDDDYGL</sequence>
<dbReference type="OrthoDB" id="10252486at2759"/>
<evidence type="ECO:0000313" key="4">
    <source>
        <dbReference type="Proteomes" id="UP000673691"/>
    </source>
</evidence>
<evidence type="ECO:0000313" key="3">
    <source>
        <dbReference type="EMBL" id="KAG5457793.1"/>
    </source>
</evidence>
<dbReference type="Proteomes" id="UP000673691">
    <property type="component" value="Unassembled WGS sequence"/>
</dbReference>
<dbReference type="AlphaFoldDB" id="A0A8H8DGW5"/>
<dbReference type="PIRSF" id="PIRSF015730">
    <property type="entry name" value="TFAR19"/>
    <property type="match status" value="1"/>
</dbReference>
<dbReference type="EMBL" id="JAEFCI010009465">
    <property type="protein sequence ID" value="KAG5457793.1"/>
    <property type="molecule type" value="Genomic_DNA"/>
</dbReference>
<comment type="caution">
    <text evidence="3">The sequence shown here is derived from an EMBL/GenBank/DDBJ whole genome shotgun (WGS) entry which is preliminary data.</text>
</comment>
<proteinExistence type="inferred from homology"/>
<accession>A0A8H8DGW5</accession>
<dbReference type="SUPFAM" id="SSF46950">
    <property type="entry name" value="Double-stranded DNA-binding domain"/>
    <property type="match status" value="1"/>
</dbReference>
<dbReference type="PANTHER" id="PTHR10840:SF0">
    <property type="entry name" value="PROGRAMMED CELL DEATH PROTEIN 5"/>
    <property type="match status" value="1"/>
</dbReference>
<evidence type="ECO:0000256" key="1">
    <source>
        <dbReference type="ARBA" id="ARBA00010490"/>
    </source>
</evidence>
<name>A0A8H8DGW5_9FUNG</name>
<keyword evidence="4" id="KW-1185">Reference proteome</keyword>
<dbReference type="GO" id="GO:0003677">
    <property type="term" value="F:DNA binding"/>
    <property type="evidence" value="ECO:0007669"/>
    <property type="project" value="InterPro"/>
</dbReference>
<dbReference type="PANTHER" id="PTHR10840">
    <property type="entry name" value="PROGRAMMED CELL DEATH PROTEIN 5"/>
    <property type="match status" value="1"/>
</dbReference>
<dbReference type="InterPro" id="IPR002836">
    <property type="entry name" value="PDCD5-like"/>
</dbReference>
<evidence type="ECO:0008006" key="5">
    <source>
        <dbReference type="Google" id="ProtNLM"/>
    </source>
</evidence>
<feature type="region of interest" description="Disordered" evidence="2">
    <location>
        <begin position="68"/>
        <end position="87"/>
    </location>
</feature>
<organism evidence="3 4">
    <name type="scientific">Olpidium bornovanus</name>
    <dbReference type="NCBI Taxonomy" id="278681"/>
    <lineage>
        <taxon>Eukaryota</taxon>
        <taxon>Fungi</taxon>
        <taxon>Fungi incertae sedis</taxon>
        <taxon>Olpidiomycota</taxon>
        <taxon>Olpidiomycotina</taxon>
        <taxon>Olpidiomycetes</taxon>
        <taxon>Olpidiales</taxon>
        <taxon>Olpidiaceae</taxon>
        <taxon>Olpidium</taxon>
    </lineage>
</organism>
<gene>
    <name evidence="3" type="ORF">BJ554DRAFT_2107</name>
</gene>
<dbReference type="GO" id="GO:0005634">
    <property type="term" value="C:nucleus"/>
    <property type="evidence" value="ECO:0007669"/>
    <property type="project" value="TreeGrafter"/>
</dbReference>
<dbReference type="InterPro" id="IPR036883">
    <property type="entry name" value="PDCD5-like_sf"/>
</dbReference>
<dbReference type="Gene3D" id="1.10.8.140">
    <property type="entry name" value="PDCD5-like"/>
    <property type="match status" value="1"/>
</dbReference>
<reference evidence="3 4" key="1">
    <citation type="journal article" name="Sci. Rep.">
        <title>Genome-scale phylogenetic analyses confirm Olpidium as the closest living zoosporic fungus to the non-flagellated, terrestrial fungi.</title>
        <authorList>
            <person name="Chang Y."/>
            <person name="Rochon D."/>
            <person name="Sekimoto S."/>
            <person name="Wang Y."/>
            <person name="Chovatia M."/>
            <person name="Sandor L."/>
            <person name="Salamov A."/>
            <person name="Grigoriev I.V."/>
            <person name="Stajich J.E."/>
            <person name="Spatafora J.W."/>
        </authorList>
    </citation>
    <scope>NUCLEOTIDE SEQUENCE [LARGE SCALE GENOMIC DNA]</scope>
    <source>
        <strain evidence="3">S191</strain>
    </source>
</reference>